<feature type="transmembrane region" description="Helical" evidence="2">
    <location>
        <begin position="191"/>
        <end position="208"/>
    </location>
</feature>
<dbReference type="AlphaFoldDB" id="A0A1G8BUD7"/>
<dbReference type="InterPro" id="IPR038765">
    <property type="entry name" value="Papain-like_cys_pep_sf"/>
</dbReference>
<feature type="transmembrane region" description="Helical" evidence="2">
    <location>
        <begin position="167"/>
        <end position="185"/>
    </location>
</feature>
<dbReference type="SMART" id="SM00460">
    <property type="entry name" value="TGc"/>
    <property type="match status" value="1"/>
</dbReference>
<gene>
    <name evidence="4" type="ORF">SAMN04489720_1057</name>
</gene>
<dbReference type="PANTHER" id="PTHR42736:SF1">
    <property type="entry name" value="PROTEIN-GLUTAMINE GAMMA-GLUTAMYLTRANSFERASE"/>
    <property type="match status" value="1"/>
</dbReference>
<dbReference type="InterPro" id="IPR052901">
    <property type="entry name" value="Bact_TGase-like"/>
</dbReference>
<feature type="region of interest" description="Disordered" evidence="1">
    <location>
        <begin position="569"/>
        <end position="624"/>
    </location>
</feature>
<dbReference type="EMBL" id="LT629695">
    <property type="protein sequence ID" value="SDH36741.1"/>
    <property type="molecule type" value="Genomic_DNA"/>
</dbReference>
<dbReference type="InterPro" id="IPR002931">
    <property type="entry name" value="Transglutaminase-like"/>
</dbReference>
<feature type="transmembrane region" description="Helical" evidence="2">
    <location>
        <begin position="77"/>
        <end position="98"/>
    </location>
</feature>
<accession>A0A1G8BUD7</accession>
<feature type="domain" description="Transglutaminase-like" evidence="3">
    <location>
        <begin position="502"/>
        <end position="575"/>
    </location>
</feature>
<evidence type="ECO:0000259" key="3">
    <source>
        <dbReference type="SMART" id="SM00460"/>
    </source>
</evidence>
<evidence type="ECO:0000313" key="4">
    <source>
        <dbReference type="EMBL" id="SDH36741.1"/>
    </source>
</evidence>
<dbReference type="InterPro" id="IPR021878">
    <property type="entry name" value="TgpA_N"/>
</dbReference>
<proteinExistence type="predicted"/>
<feature type="transmembrane region" description="Helical" evidence="2">
    <location>
        <begin position="238"/>
        <end position="261"/>
    </location>
</feature>
<reference evidence="5" key="1">
    <citation type="submission" date="2016-10" db="EMBL/GenBank/DDBJ databases">
        <authorList>
            <person name="Varghese N."/>
            <person name="Submissions S."/>
        </authorList>
    </citation>
    <scope>NUCLEOTIDE SEQUENCE [LARGE SCALE GENOMIC DNA]</scope>
    <source>
        <strain evidence="5">DSM 22002</strain>
    </source>
</reference>
<feature type="compositionally biased region" description="Pro residues" evidence="1">
    <location>
        <begin position="585"/>
        <end position="604"/>
    </location>
</feature>
<evidence type="ECO:0000256" key="2">
    <source>
        <dbReference type="SAM" id="Phobius"/>
    </source>
</evidence>
<evidence type="ECO:0000313" key="5">
    <source>
        <dbReference type="Proteomes" id="UP000198822"/>
    </source>
</evidence>
<dbReference type="SUPFAM" id="SSF54001">
    <property type="entry name" value="Cysteine proteinases"/>
    <property type="match status" value="1"/>
</dbReference>
<dbReference type="RefSeq" id="WP_092503097.1">
    <property type="nucleotide sequence ID" value="NZ_LT629695.1"/>
</dbReference>
<dbReference type="STRING" id="399736.SAMN04489720_1057"/>
<feature type="compositionally biased region" description="Low complexity" evidence="1">
    <location>
        <begin position="608"/>
        <end position="617"/>
    </location>
</feature>
<feature type="transmembrane region" description="Helical" evidence="2">
    <location>
        <begin position="629"/>
        <end position="657"/>
    </location>
</feature>
<dbReference type="Pfam" id="PF01841">
    <property type="entry name" value="Transglut_core"/>
    <property type="match status" value="1"/>
</dbReference>
<keyword evidence="5" id="KW-1185">Reference proteome</keyword>
<protein>
    <submittedName>
        <fullName evidence="4">Transglutaminase-like superfamily protein</fullName>
    </submittedName>
</protein>
<evidence type="ECO:0000256" key="1">
    <source>
        <dbReference type="SAM" id="MobiDB-lite"/>
    </source>
</evidence>
<dbReference type="Proteomes" id="UP000198822">
    <property type="component" value="Chromosome I"/>
</dbReference>
<name>A0A1G8BUD7_9MICO</name>
<organism evidence="4 5">
    <name type="scientific">Agrococcus jejuensis</name>
    <dbReference type="NCBI Taxonomy" id="399736"/>
    <lineage>
        <taxon>Bacteria</taxon>
        <taxon>Bacillati</taxon>
        <taxon>Actinomycetota</taxon>
        <taxon>Actinomycetes</taxon>
        <taxon>Micrococcales</taxon>
        <taxon>Microbacteriaceae</taxon>
        <taxon>Agrococcus</taxon>
    </lineage>
</organism>
<dbReference type="PANTHER" id="PTHR42736">
    <property type="entry name" value="PROTEIN-GLUTAMINE GAMMA-GLUTAMYLTRANSFERASE"/>
    <property type="match status" value="1"/>
</dbReference>
<keyword evidence="2" id="KW-0812">Transmembrane</keyword>
<sequence length="780" mass="82737">MSAPAPAPSAARTRQPLLPRAPWQAAIDCAVVLVVLTMATLAFGPVFGGVDYLIAGVGGALAGILVGVVTSLRPLRGWLVTVAGIVVAYVVVGPALAVRHATIGGVLPTLDGLRELMLGSFISWRSLLTAQPPVQGFPSLLVVPMLTMLVCGAIATVLALRLRRGAAWAMLPGVVALVVGIAFGTRIAAQPIVLGVVTACASIAWIAWRGATARRNLAEEVEVTRDDANRKAFARRRLIGGVGMVTAAAVVASVAALPIAFTNRQVLRDDVEPPIELADYPSPLVGFRGWHKNFEEATLLTVSGMPEGSRLRLATLDWYDGTVYAVAGSQESSASGSFSRVGDAIGTSQPGTPTTIQVEVGEYTGVWVPSVGYAERIDFGGDDAVALQSSLAYNGSTGNVIAEAGLGPGDTYTVDAIVPEVPELSDLAGIPTSEIDMPDPAEMPELITAWASTHATERTALDNIVAMATQMQTYGAFSHGVGDDEAPSLSGHGYRRLTDMFDAETLLGDDEQYAAAFALALDFSGVPARVVMGMYPGEEGFDEGGEAVELTGGDMHAWVEVSFQGVGWVPIDPTPPEDNTQVEPEPQPQPDPRPQVLQPPQPPEEPAELLPNTQPDQAQDDEDEQSSSVWLVVLAVAGSILLALLVLASPFIVIGLLKARRRRRRFEAATESERLAGGWHQVVDEAVDLGLPVPAGVTRREVAADVEDRYPKSRATAIGEYVDAGVFGPGEPHKGEIDAFWKDVDRSVAAMRQEASRRTRILGMVSVRSFLRRRAERRGR</sequence>
<feature type="transmembrane region" description="Helical" evidence="2">
    <location>
        <begin position="21"/>
        <end position="46"/>
    </location>
</feature>
<keyword evidence="2" id="KW-0472">Membrane</keyword>
<feature type="transmembrane region" description="Helical" evidence="2">
    <location>
        <begin position="137"/>
        <end position="160"/>
    </location>
</feature>
<keyword evidence="2" id="KW-1133">Transmembrane helix</keyword>
<dbReference type="OrthoDB" id="3651060at2"/>
<dbReference type="Pfam" id="PF11992">
    <property type="entry name" value="TgpA_N"/>
    <property type="match status" value="1"/>
</dbReference>
<dbReference type="Gene3D" id="3.10.620.30">
    <property type="match status" value="1"/>
</dbReference>
<feature type="transmembrane region" description="Helical" evidence="2">
    <location>
        <begin position="52"/>
        <end position="70"/>
    </location>
</feature>